<evidence type="ECO:0000259" key="13">
    <source>
        <dbReference type="PROSITE" id="PS51044"/>
    </source>
</evidence>
<dbReference type="Gene3D" id="2.60.120.780">
    <property type="entry name" value="PINIT domain"/>
    <property type="match status" value="1"/>
</dbReference>
<dbReference type="Pfam" id="PF02037">
    <property type="entry name" value="SAP"/>
    <property type="match status" value="1"/>
</dbReference>
<evidence type="ECO:0000256" key="6">
    <source>
        <dbReference type="ARBA" id="ARBA00022771"/>
    </source>
</evidence>
<dbReference type="Pfam" id="PF02891">
    <property type="entry name" value="zf-MIZ"/>
    <property type="match status" value="1"/>
</dbReference>
<proteinExistence type="inferred from homology"/>
<dbReference type="Gene3D" id="1.10.720.30">
    <property type="entry name" value="SAP domain"/>
    <property type="match status" value="1"/>
</dbReference>
<evidence type="ECO:0000256" key="10">
    <source>
        <dbReference type="PROSITE-ProRule" id="PRU00452"/>
    </source>
</evidence>
<comment type="subcellular location">
    <subcellularLocation>
        <location evidence="1">Nucleus</location>
    </subcellularLocation>
</comment>
<organism evidence="14 15">
    <name type="scientific">Peronospora destructor</name>
    <dbReference type="NCBI Taxonomy" id="86335"/>
    <lineage>
        <taxon>Eukaryota</taxon>
        <taxon>Sar</taxon>
        <taxon>Stramenopiles</taxon>
        <taxon>Oomycota</taxon>
        <taxon>Peronosporomycetes</taxon>
        <taxon>Peronosporales</taxon>
        <taxon>Peronosporaceae</taxon>
        <taxon>Peronospora</taxon>
    </lineage>
</organism>
<dbReference type="InterPro" id="IPR038654">
    <property type="entry name" value="PINIT_sf"/>
</dbReference>
<dbReference type="PROSITE" id="PS50800">
    <property type="entry name" value="SAP"/>
    <property type="match status" value="1"/>
</dbReference>
<accession>A0AAV0TPE5</accession>
<dbReference type="PANTHER" id="PTHR10782:SF4">
    <property type="entry name" value="TONALLI, ISOFORM E"/>
    <property type="match status" value="1"/>
</dbReference>
<dbReference type="InterPro" id="IPR057847">
    <property type="entry name" value="ZMIZ1/ZMIZ2_GBD-like"/>
</dbReference>
<evidence type="ECO:0000256" key="2">
    <source>
        <dbReference type="ARBA" id="ARBA00004718"/>
    </source>
</evidence>
<keyword evidence="8" id="KW-0862">Zinc</keyword>
<dbReference type="SUPFAM" id="SSF68906">
    <property type="entry name" value="SAP domain"/>
    <property type="match status" value="1"/>
</dbReference>
<dbReference type="InterPro" id="IPR004181">
    <property type="entry name" value="Znf_MIZ"/>
</dbReference>
<dbReference type="GO" id="GO:0061665">
    <property type="term" value="F:SUMO ligase activity"/>
    <property type="evidence" value="ECO:0007669"/>
    <property type="project" value="TreeGrafter"/>
</dbReference>
<dbReference type="Proteomes" id="UP001162029">
    <property type="component" value="Unassembled WGS sequence"/>
</dbReference>
<dbReference type="GO" id="GO:0000785">
    <property type="term" value="C:chromatin"/>
    <property type="evidence" value="ECO:0007669"/>
    <property type="project" value="TreeGrafter"/>
</dbReference>
<dbReference type="GO" id="GO:0008270">
    <property type="term" value="F:zinc ion binding"/>
    <property type="evidence" value="ECO:0007669"/>
    <property type="project" value="UniProtKB-KW"/>
</dbReference>
<keyword evidence="6 10" id="KW-0863">Zinc-finger</keyword>
<dbReference type="InterPro" id="IPR003034">
    <property type="entry name" value="SAP_dom"/>
</dbReference>
<evidence type="ECO:0008006" key="16">
    <source>
        <dbReference type="Google" id="ProtNLM"/>
    </source>
</evidence>
<comment type="caution">
    <text evidence="14">The sequence shown here is derived from an EMBL/GenBank/DDBJ whole genome shotgun (WGS) entry which is preliminary data.</text>
</comment>
<evidence type="ECO:0000256" key="4">
    <source>
        <dbReference type="ARBA" id="ARBA00022679"/>
    </source>
</evidence>
<dbReference type="InterPro" id="IPR019786">
    <property type="entry name" value="Zinc_finger_PHD-type_CS"/>
</dbReference>
<dbReference type="AlphaFoldDB" id="A0AAV0TPE5"/>
<evidence type="ECO:0000313" key="15">
    <source>
        <dbReference type="Proteomes" id="UP001162029"/>
    </source>
</evidence>
<feature type="region of interest" description="Disordered" evidence="11">
    <location>
        <begin position="626"/>
        <end position="656"/>
    </location>
</feature>
<dbReference type="EMBL" id="CANTFM010000566">
    <property type="protein sequence ID" value="CAI5725318.1"/>
    <property type="molecule type" value="Genomic_DNA"/>
</dbReference>
<dbReference type="GO" id="GO:0016925">
    <property type="term" value="P:protein sumoylation"/>
    <property type="evidence" value="ECO:0007669"/>
    <property type="project" value="TreeGrafter"/>
</dbReference>
<evidence type="ECO:0000256" key="5">
    <source>
        <dbReference type="ARBA" id="ARBA00022723"/>
    </source>
</evidence>
<evidence type="ECO:0000256" key="1">
    <source>
        <dbReference type="ARBA" id="ARBA00004123"/>
    </source>
</evidence>
<evidence type="ECO:0000313" key="14">
    <source>
        <dbReference type="EMBL" id="CAI5725318.1"/>
    </source>
</evidence>
<gene>
    <name evidence="14" type="ORF">PDE001_LOCUS3322</name>
</gene>
<feature type="domain" description="SP-RING-type" evidence="13">
    <location>
        <begin position="325"/>
        <end position="408"/>
    </location>
</feature>
<keyword evidence="4" id="KW-0808">Transferase</keyword>
<dbReference type="PROSITE" id="PS01359">
    <property type="entry name" value="ZF_PHD_1"/>
    <property type="match status" value="1"/>
</dbReference>
<dbReference type="Gene3D" id="3.30.40.10">
    <property type="entry name" value="Zinc/RING finger domain, C3HC4 (zinc finger)"/>
    <property type="match status" value="2"/>
</dbReference>
<keyword evidence="15" id="KW-1185">Reference proteome</keyword>
<dbReference type="Pfam" id="PF25527">
    <property type="entry name" value="GBD-like_ZMIZ1_ZMIZ2"/>
    <property type="match status" value="1"/>
</dbReference>
<feature type="compositionally biased region" description="Basic residues" evidence="11">
    <location>
        <begin position="636"/>
        <end position="650"/>
    </location>
</feature>
<keyword evidence="5" id="KW-0479">Metal-binding</keyword>
<reference evidence="14" key="1">
    <citation type="submission" date="2022-12" db="EMBL/GenBank/DDBJ databases">
        <authorList>
            <person name="Webb A."/>
        </authorList>
    </citation>
    <scope>NUCLEOTIDE SEQUENCE</scope>
    <source>
        <strain evidence="14">Pd1</strain>
    </source>
</reference>
<evidence type="ECO:0000256" key="11">
    <source>
        <dbReference type="SAM" id="MobiDB-lite"/>
    </source>
</evidence>
<dbReference type="InterPro" id="IPR001965">
    <property type="entry name" value="Znf_PHD"/>
</dbReference>
<dbReference type="SMART" id="SM00513">
    <property type="entry name" value="SAP"/>
    <property type="match status" value="1"/>
</dbReference>
<dbReference type="InterPro" id="IPR013083">
    <property type="entry name" value="Znf_RING/FYVE/PHD"/>
</dbReference>
<dbReference type="SMART" id="SM00249">
    <property type="entry name" value="PHD"/>
    <property type="match status" value="1"/>
</dbReference>
<dbReference type="PROSITE" id="PS51044">
    <property type="entry name" value="ZF_SP_RING"/>
    <property type="match status" value="1"/>
</dbReference>
<dbReference type="PANTHER" id="PTHR10782">
    <property type="entry name" value="ZINC FINGER MIZ DOMAIN-CONTAINING PROTEIN"/>
    <property type="match status" value="1"/>
</dbReference>
<evidence type="ECO:0000256" key="3">
    <source>
        <dbReference type="ARBA" id="ARBA00005383"/>
    </source>
</evidence>
<evidence type="ECO:0000256" key="9">
    <source>
        <dbReference type="ARBA" id="ARBA00023242"/>
    </source>
</evidence>
<keyword evidence="9" id="KW-0539">Nucleus</keyword>
<evidence type="ECO:0000256" key="8">
    <source>
        <dbReference type="ARBA" id="ARBA00022833"/>
    </source>
</evidence>
<keyword evidence="7" id="KW-0833">Ubl conjugation pathway</keyword>
<evidence type="ECO:0000259" key="12">
    <source>
        <dbReference type="PROSITE" id="PS50800"/>
    </source>
</evidence>
<dbReference type="CDD" id="cd15489">
    <property type="entry name" value="PHD_SF"/>
    <property type="match status" value="1"/>
</dbReference>
<dbReference type="InterPro" id="IPR011011">
    <property type="entry name" value="Znf_FYVE_PHD"/>
</dbReference>
<name>A0AAV0TPE5_9STRA</name>
<comment type="pathway">
    <text evidence="2">Protein modification; protein sumoylation.</text>
</comment>
<dbReference type="InterPro" id="IPR036361">
    <property type="entry name" value="SAP_dom_sf"/>
</dbReference>
<evidence type="ECO:0000256" key="7">
    <source>
        <dbReference type="ARBA" id="ARBA00022786"/>
    </source>
</evidence>
<sequence length="666" mass="72535">MTDAIIQHQVRGLRTRLNQLRMPELRNILMDLNLARSGRKSELVDRIASEMEHFADKAQGTTSAPFYAERLSSGITAGTGVIALTSGVDLYHPTKAAALNGARCFCTMQGVAGKVVKCVGCGLAVHAKCHQLVTLSGEWYCEMCRATTYDPFYKVQKTVVDPKFVRFAKSASSFRLEYYITDNDLNNMYAKRDPQPGSMTPGSLELQLRCFAVKEDLGAGHCWPASTQLSVNGFGVPITQRAPPGHANPSKVLRELPANIFQYSRVGRNVVDIRSVENPSVFGFMVQIVEVCNINDLVNEVKEASKHLTYDTAKQEVINSFGSEDEDDVVATVTMLSVRCPLGLCVINLPARGLHCKHLQCFDLKTFLLFSKKARSKAWRCTVCHQFIKATDLRIDPYLKKLLTEVEGEDELEEVEIFPDGSWKRRLEKESVSEPPAKKVKAELAEVSTLLADSTLISGGAPVASTDALNGAAGLSSTAPVEIDLLSSDDEVEEDTARRNIPSVTAVSTPILLDEDIDILTVGSDVWDTPVMPASTSTTSGGSDGNCGEYFPFPLDENLFPSNGTSASTASTSSSWMYSVPASTIVNSMPPPTSTVAATPLTVSPLQELLNQAESNLASSMASLSRNHNVNNPFKQRQRCQARPPPKPRAKPSNMDIICLLDSDSD</sequence>
<comment type="similarity">
    <text evidence="3">Belongs to the PIAS family.</text>
</comment>
<feature type="domain" description="SAP" evidence="12">
    <location>
        <begin position="17"/>
        <end position="51"/>
    </location>
</feature>
<dbReference type="CDD" id="cd16650">
    <property type="entry name" value="SP-RING_PIAS-like"/>
    <property type="match status" value="1"/>
</dbReference>
<dbReference type="SUPFAM" id="SSF57903">
    <property type="entry name" value="FYVE/PHD zinc finger"/>
    <property type="match status" value="1"/>
</dbReference>
<dbReference type="GO" id="GO:0005634">
    <property type="term" value="C:nucleus"/>
    <property type="evidence" value="ECO:0007669"/>
    <property type="project" value="UniProtKB-SubCell"/>
</dbReference>
<protein>
    <recommendedName>
        <fullName evidence="16">Sumo ligase</fullName>
    </recommendedName>
</protein>